<organism evidence="2 3">
    <name type="scientific">Danxiaibacter flavus</name>
    <dbReference type="NCBI Taxonomy" id="3049108"/>
    <lineage>
        <taxon>Bacteria</taxon>
        <taxon>Pseudomonadati</taxon>
        <taxon>Bacteroidota</taxon>
        <taxon>Chitinophagia</taxon>
        <taxon>Chitinophagales</taxon>
        <taxon>Chitinophagaceae</taxon>
        <taxon>Danxiaibacter</taxon>
    </lineage>
</organism>
<reference evidence="2 3" key="1">
    <citation type="submission" date="2023-07" db="EMBL/GenBank/DDBJ databases">
        <authorList>
            <person name="Lian W.-H."/>
        </authorList>
    </citation>
    <scope>NUCLEOTIDE SEQUENCE [LARGE SCALE GENOMIC DNA]</scope>
    <source>
        <strain evidence="2 3">SYSU DXS3180</strain>
    </source>
</reference>
<sequence length="137" mass="15407">MNLLEKCLDNFLKFQWFVYTLVGGMIPVGVRFLVAYNFNLENKLDIKDLLFASLAMNISNFSLLTNDDHKLKSIFSAASGMLLVFISVAIGIYMAKENEKLHHPAANWIFTGLMFIVSIGLSYTANFTAIKTKEDAN</sequence>
<name>A0ABV3ZL23_9BACT</name>
<feature type="transmembrane region" description="Helical" evidence="1">
    <location>
        <begin position="71"/>
        <end position="93"/>
    </location>
</feature>
<keyword evidence="3" id="KW-1185">Reference proteome</keyword>
<gene>
    <name evidence="2" type="ORF">QTN47_17215</name>
</gene>
<evidence type="ECO:0000313" key="2">
    <source>
        <dbReference type="EMBL" id="MEX6689253.1"/>
    </source>
</evidence>
<feature type="transmembrane region" description="Helical" evidence="1">
    <location>
        <begin position="105"/>
        <end position="125"/>
    </location>
</feature>
<keyword evidence="1" id="KW-0472">Membrane</keyword>
<evidence type="ECO:0000256" key="1">
    <source>
        <dbReference type="SAM" id="Phobius"/>
    </source>
</evidence>
<comment type="caution">
    <text evidence="2">The sequence shown here is derived from an EMBL/GenBank/DDBJ whole genome shotgun (WGS) entry which is preliminary data.</text>
</comment>
<keyword evidence="1" id="KW-1133">Transmembrane helix</keyword>
<keyword evidence="1" id="KW-0812">Transmembrane</keyword>
<protein>
    <submittedName>
        <fullName evidence="2">Uncharacterized protein</fullName>
    </submittedName>
</protein>
<accession>A0ABV3ZL23</accession>
<dbReference type="RefSeq" id="WP_369330659.1">
    <property type="nucleotide sequence ID" value="NZ_JAULBC010000005.1"/>
</dbReference>
<evidence type="ECO:0000313" key="3">
    <source>
        <dbReference type="Proteomes" id="UP001560573"/>
    </source>
</evidence>
<proteinExistence type="predicted"/>
<dbReference type="EMBL" id="JAULBC010000005">
    <property type="protein sequence ID" value="MEX6689253.1"/>
    <property type="molecule type" value="Genomic_DNA"/>
</dbReference>
<dbReference type="Proteomes" id="UP001560573">
    <property type="component" value="Unassembled WGS sequence"/>
</dbReference>
<feature type="transmembrane region" description="Helical" evidence="1">
    <location>
        <begin position="16"/>
        <end position="36"/>
    </location>
</feature>